<dbReference type="PANTHER" id="PTHR38123:SF1">
    <property type="entry name" value="HYDROPHOBIC SURFACE BINDING PROTEIN"/>
    <property type="match status" value="1"/>
</dbReference>
<dbReference type="OrthoDB" id="3485059at2759"/>
<evidence type="ECO:0000313" key="3">
    <source>
        <dbReference type="Proteomes" id="UP000184188"/>
    </source>
</evidence>
<gene>
    <name evidence="2" type="ORF">ASPZODRAFT_57781</name>
</gene>
<feature type="chain" id="PRO_5012137633" description="Hydrophobic surface binding protein A" evidence="1">
    <location>
        <begin position="17"/>
        <end position="176"/>
    </location>
</feature>
<protein>
    <recommendedName>
        <fullName evidence="4">Hydrophobic surface binding protein A</fullName>
    </recommendedName>
</protein>
<name>A0A1L9SSY8_9EURO</name>
<proteinExistence type="predicted"/>
<evidence type="ECO:0000313" key="2">
    <source>
        <dbReference type="EMBL" id="OJJ50223.1"/>
    </source>
</evidence>
<dbReference type="AlphaFoldDB" id="A0A1L9SSY8"/>
<accession>A0A1L9SSY8</accession>
<reference evidence="3" key="1">
    <citation type="journal article" date="2017" name="Genome Biol.">
        <title>Comparative genomics reveals high biological diversity and specific adaptations in the industrially and medically important fungal genus Aspergillus.</title>
        <authorList>
            <person name="de Vries R.P."/>
            <person name="Riley R."/>
            <person name="Wiebenga A."/>
            <person name="Aguilar-Osorio G."/>
            <person name="Amillis S."/>
            <person name="Uchima C.A."/>
            <person name="Anderluh G."/>
            <person name="Asadollahi M."/>
            <person name="Askin M."/>
            <person name="Barry K."/>
            <person name="Battaglia E."/>
            <person name="Bayram O."/>
            <person name="Benocci T."/>
            <person name="Braus-Stromeyer S.A."/>
            <person name="Caldana C."/>
            <person name="Canovas D."/>
            <person name="Cerqueira G.C."/>
            <person name="Chen F."/>
            <person name="Chen W."/>
            <person name="Choi C."/>
            <person name="Clum A."/>
            <person name="Dos Santos R.A."/>
            <person name="Damasio A.R."/>
            <person name="Diallinas G."/>
            <person name="Emri T."/>
            <person name="Fekete E."/>
            <person name="Flipphi M."/>
            <person name="Freyberg S."/>
            <person name="Gallo A."/>
            <person name="Gournas C."/>
            <person name="Habgood R."/>
            <person name="Hainaut M."/>
            <person name="Harispe M.L."/>
            <person name="Henrissat B."/>
            <person name="Hilden K.S."/>
            <person name="Hope R."/>
            <person name="Hossain A."/>
            <person name="Karabika E."/>
            <person name="Karaffa L."/>
            <person name="Karanyi Z."/>
            <person name="Krasevec N."/>
            <person name="Kuo A."/>
            <person name="Kusch H."/>
            <person name="LaButti K."/>
            <person name="Lagendijk E.L."/>
            <person name="Lapidus A."/>
            <person name="Levasseur A."/>
            <person name="Lindquist E."/>
            <person name="Lipzen A."/>
            <person name="Logrieco A.F."/>
            <person name="MacCabe A."/>
            <person name="Maekelae M.R."/>
            <person name="Malavazi I."/>
            <person name="Melin P."/>
            <person name="Meyer V."/>
            <person name="Mielnichuk N."/>
            <person name="Miskei M."/>
            <person name="Molnar A.P."/>
            <person name="Mule G."/>
            <person name="Ngan C.Y."/>
            <person name="Orejas M."/>
            <person name="Orosz E."/>
            <person name="Ouedraogo J.P."/>
            <person name="Overkamp K.M."/>
            <person name="Park H.-S."/>
            <person name="Perrone G."/>
            <person name="Piumi F."/>
            <person name="Punt P.J."/>
            <person name="Ram A.F."/>
            <person name="Ramon A."/>
            <person name="Rauscher S."/>
            <person name="Record E."/>
            <person name="Riano-Pachon D.M."/>
            <person name="Robert V."/>
            <person name="Roehrig J."/>
            <person name="Ruller R."/>
            <person name="Salamov A."/>
            <person name="Salih N.S."/>
            <person name="Samson R.A."/>
            <person name="Sandor E."/>
            <person name="Sanguinetti M."/>
            <person name="Schuetze T."/>
            <person name="Sepcic K."/>
            <person name="Shelest E."/>
            <person name="Sherlock G."/>
            <person name="Sophianopoulou V."/>
            <person name="Squina F.M."/>
            <person name="Sun H."/>
            <person name="Susca A."/>
            <person name="Todd R.B."/>
            <person name="Tsang A."/>
            <person name="Unkles S.E."/>
            <person name="van de Wiele N."/>
            <person name="van Rossen-Uffink D."/>
            <person name="Oliveira J.V."/>
            <person name="Vesth T.C."/>
            <person name="Visser J."/>
            <person name="Yu J.-H."/>
            <person name="Zhou M."/>
            <person name="Andersen M.R."/>
            <person name="Archer D.B."/>
            <person name="Baker S.E."/>
            <person name="Benoit I."/>
            <person name="Brakhage A.A."/>
            <person name="Braus G.H."/>
            <person name="Fischer R."/>
            <person name="Frisvad J.C."/>
            <person name="Goldman G.H."/>
            <person name="Houbraken J."/>
            <person name="Oakley B."/>
            <person name="Pocsi I."/>
            <person name="Scazzocchio C."/>
            <person name="Seiboth B."/>
            <person name="vanKuyk P.A."/>
            <person name="Wortman J."/>
            <person name="Dyer P.S."/>
            <person name="Grigoriev I.V."/>
        </authorList>
    </citation>
    <scope>NUCLEOTIDE SEQUENCE [LARGE SCALE GENOMIC DNA]</scope>
    <source>
        <strain evidence="3">CBS 506.65</strain>
    </source>
</reference>
<keyword evidence="3" id="KW-1185">Reference proteome</keyword>
<dbReference type="Proteomes" id="UP000184188">
    <property type="component" value="Unassembled WGS sequence"/>
</dbReference>
<dbReference type="Pfam" id="PF12296">
    <property type="entry name" value="HsbA"/>
    <property type="match status" value="1"/>
</dbReference>
<evidence type="ECO:0000256" key="1">
    <source>
        <dbReference type="SAM" id="SignalP"/>
    </source>
</evidence>
<keyword evidence="1" id="KW-0732">Signal</keyword>
<dbReference type="InterPro" id="IPR021054">
    <property type="entry name" value="Cell_wall_mannoprotein_1"/>
</dbReference>
<evidence type="ECO:0008006" key="4">
    <source>
        <dbReference type="Google" id="ProtNLM"/>
    </source>
</evidence>
<dbReference type="GeneID" id="34615174"/>
<dbReference type="VEuPathDB" id="FungiDB:ASPZODRAFT_57781"/>
<dbReference type="PANTHER" id="PTHR38123">
    <property type="entry name" value="CELL WALL SERINE-THREONINE-RICH GALACTOMANNOPROTEIN MP1 (AFU_ORTHOLOGUE AFUA_4G03240)"/>
    <property type="match status" value="1"/>
</dbReference>
<organism evidence="2 3">
    <name type="scientific">Penicilliopsis zonata CBS 506.65</name>
    <dbReference type="NCBI Taxonomy" id="1073090"/>
    <lineage>
        <taxon>Eukaryota</taxon>
        <taxon>Fungi</taxon>
        <taxon>Dikarya</taxon>
        <taxon>Ascomycota</taxon>
        <taxon>Pezizomycotina</taxon>
        <taxon>Eurotiomycetes</taxon>
        <taxon>Eurotiomycetidae</taxon>
        <taxon>Eurotiales</taxon>
        <taxon>Aspergillaceae</taxon>
        <taxon>Penicilliopsis</taxon>
    </lineage>
</organism>
<feature type="signal peptide" evidence="1">
    <location>
        <begin position="1"/>
        <end position="16"/>
    </location>
</feature>
<dbReference type="GO" id="GO:0005576">
    <property type="term" value="C:extracellular region"/>
    <property type="evidence" value="ECO:0007669"/>
    <property type="project" value="TreeGrafter"/>
</dbReference>
<dbReference type="EMBL" id="KV878337">
    <property type="protein sequence ID" value="OJJ50223.1"/>
    <property type="molecule type" value="Genomic_DNA"/>
</dbReference>
<dbReference type="RefSeq" id="XP_022584733.1">
    <property type="nucleotide sequence ID" value="XM_022728710.1"/>
</dbReference>
<sequence>MLVKSLVALLAISASASPIKRDAATVLSDLETIVSEVGTFQTDFDNWDGSVDSEVSVLFADYLALENDLNTAISDTEAVSSLTDSETSSITNELEALGPALMVALEVMMLKQPDVVAAGSEALWLTILETLDGDFNTLAADLGTLATTTTATEAQGVVFTDVDTAFASAIAAYSES</sequence>